<sequence length="144" mass="15363">MLGLGALVLAAIFFGAAIYINIAEHPARLKLGDGAALAQWEPAYKRGYAMQASLAIASGLLGLAAWWTSGQWLWGAGAAVMMANWPYTLVVIMPVNHQLEATAPADASAETRALLIRWGWLHAGRSALGGIAMIIFLDVISMRM</sequence>
<dbReference type="EMBL" id="JAAEDH010000011">
    <property type="protein sequence ID" value="MBR0655637.1"/>
    <property type="molecule type" value="Genomic_DNA"/>
</dbReference>
<dbReference type="PANTHER" id="PTHR36535:SF1">
    <property type="entry name" value="DUF1772 DOMAIN-CONTAINING PROTEIN"/>
    <property type="match status" value="1"/>
</dbReference>
<comment type="caution">
    <text evidence="2">The sequence shown here is derived from an EMBL/GenBank/DDBJ whole genome shotgun (WGS) entry which is preliminary data.</text>
</comment>
<name>A0AAF1JXF2_9PROT</name>
<dbReference type="InterPro" id="IPR013901">
    <property type="entry name" value="Anthrone_oxy"/>
</dbReference>
<protein>
    <submittedName>
        <fullName evidence="2">DUF1772 domain-containing protein</fullName>
    </submittedName>
</protein>
<organism evidence="2 3">
    <name type="scientific">Plastoroseomonas arctica</name>
    <dbReference type="NCBI Taxonomy" id="1509237"/>
    <lineage>
        <taxon>Bacteria</taxon>
        <taxon>Pseudomonadati</taxon>
        <taxon>Pseudomonadota</taxon>
        <taxon>Alphaproteobacteria</taxon>
        <taxon>Acetobacterales</taxon>
        <taxon>Acetobacteraceae</taxon>
        <taxon>Plastoroseomonas</taxon>
    </lineage>
</organism>
<evidence type="ECO:0000256" key="1">
    <source>
        <dbReference type="SAM" id="Phobius"/>
    </source>
</evidence>
<feature type="transmembrane region" description="Helical" evidence="1">
    <location>
        <begin position="47"/>
        <end position="66"/>
    </location>
</feature>
<dbReference type="PANTHER" id="PTHR36535">
    <property type="entry name" value="YALI0E30327P"/>
    <property type="match status" value="1"/>
</dbReference>
<keyword evidence="1" id="KW-0472">Membrane</keyword>
<evidence type="ECO:0000313" key="2">
    <source>
        <dbReference type="EMBL" id="MBR0655637.1"/>
    </source>
</evidence>
<reference evidence="2" key="1">
    <citation type="submission" date="2020-01" db="EMBL/GenBank/DDBJ databases">
        <authorList>
            <person name="Rat A."/>
        </authorList>
    </citation>
    <scope>NUCLEOTIDE SEQUENCE</scope>
    <source>
        <strain evidence="2">LMG 28251</strain>
    </source>
</reference>
<gene>
    <name evidence="2" type="ORF">GXW79_11150</name>
</gene>
<dbReference type="Pfam" id="PF08592">
    <property type="entry name" value="Anthrone_oxy"/>
    <property type="match status" value="1"/>
</dbReference>
<accession>A0AAF1JXF2</accession>
<dbReference type="AlphaFoldDB" id="A0AAF1JXF2"/>
<keyword evidence="1" id="KW-0812">Transmembrane</keyword>
<keyword evidence="3" id="KW-1185">Reference proteome</keyword>
<feature type="transmembrane region" description="Helical" evidence="1">
    <location>
        <begin position="115"/>
        <end position="140"/>
    </location>
</feature>
<evidence type="ECO:0000313" key="3">
    <source>
        <dbReference type="Proteomes" id="UP001196068"/>
    </source>
</evidence>
<keyword evidence="1" id="KW-1133">Transmembrane helix</keyword>
<dbReference type="Proteomes" id="UP001196068">
    <property type="component" value="Unassembled WGS sequence"/>
</dbReference>
<proteinExistence type="predicted"/>
<dbReference type="RefSeq" id="WP_211874473.1">
    <property type="nucleotide sequence ID" value="NZ_JAAEDH010000011.1"/>
</dbReference>
<reference evidence="2" key="2">
    <citation type="journal article" date="2021" name="Syst. Appl. Microbiol.">
        <title>Roseomonas hellenica sp. nov., isolated from roots of wild-growing Alkanna tinctoria.</title>
        <authorList>
            <person name="Rat A."/>
            <person name="Naranjo H.D."/>
            <person name="Lebbe L."/>
            <person name="Cnockaert M."/>
            <person name="Krigas N."/>
            <person name="Grigoriadou K."/>
            <person name="Maloupa E."/>
            <person name="Willems A."/>
        </authorList>
    </citation>
    <scope>NUCLEOTIDE SEQUENCE</scope>
    <source>
        <strain evidence="2">LMG 28251</strain>
    </source>
</reference>
<feature type="transmembrane region" description="Helical" evidence="1">
    <location>
        <begin position="73"/>
        <end position="95"/>
    </location>
</feature>